<feature type="region of interest" description="Disordered" evidence="1">
    <location>
        <begin position="129"/>
        <end position="150"/>
    </location>
</feature>
<feature type="transmembrane region" description="Helical" evidence="2">
    <location>
        <begin position="182"/>
        <end position="204"/>
    </location>
</feature>
<accession>X6NGQ9</accession>
<evidence type="ECO:0000256" key="2">
    <source>
        <dbReference type="SAM" id="Phobius"/>
    </source>
</evidence>
<feature type="compositionally biased region" description="Polar residues" evidence="1">
    <location>
        <begin position="129"/>
        <end position="148"/>
    </location>
</feature>
<evidence type="ECO:0000256" key="3">
    <source>
        <dbReference type="SAM" id="SignalP"/>
    </source>
</evidence>
<dbReference type="EMBL" id="ASPP01008706">
    <property type="protein sequence ID" value="ETO25181.1"/>
    <property type="molecule type" value="Genomic_DNA"/>
</dbReference>
<keyword evidence="2" id="KW-1133">Transmembrane helix</keyword>
<evidence type="ECO:0000313" key="5">
    <source>
        <dbReference type="Proteomes" id="UP000023152"/>
    </source>
</evidence>
<keyword evidence="3" id="KW-0732">Signal</keyword>
<dbReference type="Proteomes" id="UP000023152">
    <property type="component" value="Unassembled WGS sequence"/>
</dbReference>
<dbReference type="AlphaFoldDB" id="X6NGQ9"/>
<evidence type="ECO:0000313" key="4">
    <source>
        <dbReference type="EMBL" id="ETO25181.1"/>
    </source>
</evidence>
<gene>
    <name evidence="4" type="ORF">RFI_11958</name>
</gene>
<name>X6NGQ9_RETFI</name>
<keyword evidence="5" id="KW-1185">Reference proteome</keyword>
<protein>
    <submittedName>
        <fullName evidence="4">Uncharacterized protein</fullName>
    </submittedName>
</protein>
<organism evidence="4 5">
    <name type="scientific">Reticulomyxa filosa</name>
    <dbReference type="NCBI Taxonomy" id="46433"/>
    <lineage>
        <taxon>Eukaryota</taxon>
        <taxon>Sar</taxon>
        <taxon>Rhizaria</taxon>
        <taxon>Retaria</taxon>
        <taxon>Foraminifera</taxon>
        <taxon>Monothalamids</taxon>
        <taxon>Reticulomyxidae</taxon>
        <taxon>Reticulomyxa</taxon>
    </lineage>
</organism>
<reference evidence="4 5" key="1">
    <citation type="journal article" date="2013" name="Curr. Biol.">
        <title>The Genome of the Foraminiferan Reticulomyxa filosa.</title>
        <authorList>
            <person name="Glockner G."/>
            <person name="Hulsmann N."/>
            <person name="Schleicher M."/>
            <person name="Noegel A.A."/>
            <person name="Eichinger L."/>
            <person name="Gallinger C."/>
            <person name="Pawlowski J."/>
            <person name="Sierra R."/>
            <person name="Euteneuer U."/>
            <person name="Pillet L."/>
            <person name="Moustafa A."/>
            <person name="Platzer M."/>
            <person name="Groth M."/>
            <person name="Szafranski K."/>
            <person name="Schliwa M."/>
        </authorList>
    </citation>
    <scope>NUCLEOTIDE SEQUENCE [LARGE SCALE GENOMIC DNA]</scope>
</reference>
<proteinExistence type="predicted"/>
<comment type="caution">
    <text evidence="4">The sequence shown here is derived from an EMBL/GenBank/DDBJ whole genome shotgun (WGS) entry which is preliminary data.</text>
</comment>
<sequence length="240" mass="28639">MYVVYFIFIFFLHITATGKASYVEKIVYEAVDSSGNAARCTFRIELVRNEDHSRIHAKMHDKLAEQPDLTDNEAQKLEEQELQHHSPDKWHETVEAIKQADNEKKEQRRRFREERLKLRGGKKSPLHFSKTTVNDEASANQQLRNDIQGNKELRKKEKKGFDHVLWIVITPWNWPWPVFIPLGLFSLFGMFFFFGCGFGIYFLVEELSKPRGHRIPDHNSFWYKLMHWRNDKYKNIKQRV</sequence>
<evidence type="ECO:0000256" key="1">
    <source>
        <dbReference type="SAM" id="MobiDB-lite"/>
    </source>
</evidence>
<feature type="signal peptide" evidence="3">
    <location>
        <begin position="1"/>
        <end position="20"/>
    </location>
</feature>
<keyword evidence="2" id="KW-0812">Transmembrane</keyword>
<feature type="chain" id="PRO_5004975639" evidence="3">
    <location>
        <begin position="21"/>
        <end position="240"/>
    </location>
</feature>
<keyword evidence="2" id="KW-0472">Membrane</keyword>